<evidence type="ECO:0000256" key="7">
    <source>
        <dbReference type="ARBA" id="ARBA00023136"/>
    </source>
</evidence>
<keyword evidence="7 8" id="KW-0472">Membrane</keyword>
<dbReference type="GO" id="GO:0055085">
    <property type="term" value="P:transmembrane transport"/>
    <property type="evidence" value="ECO:0007669"/>
    <property type="project" value="InterPro"/>
</dbReference>
<keyword evidence="11" id="KW-1185">Reference proteome</keyword>
<feature type="transmembrane region" description="Helical" evidence="8">
    <location>
        <begin position="242"/>
        <end position="265"/>
    </location>
</feature>
<dbReference type="RefSeq" id="WP_051431881.1">
    <property type="nucleotide sequence ID" value="NZ_NRRE01000030.1"/>
</dbReference>
<keyword evidence="6 8" id="KW-1133">Transmembrane helix</keyword>
<dbReference type="PROSITE" id="PS50928">
    <property type="entry name" value="ABC_TM1"/>
    <property type="match status" value="1"/>
</dbReference>
<protein>
    <submittedName>
        <fullName evidence="10">ABC transporter permease</fullName>
    </submittedName>
</protein>
<evidence type="ECO:0000256" key="8">
    <source>
        <dbReference type="RuleBase" id="RU363032"/>
    </source>
</evidence>
<evidence type="ECO:0000256" key="6">
    <source>
        <dbReference type="ARBA" id="ARBA00022989"/>
    </source>
</evidence>
<dbReference type="InterPro" id="IPR000515">
    <property type="entry name" value="MetI-like"/>
</dbReference>
<dbReference type="CDD" id="cd06261">
    <property type="entry name" value="TM_PBP2"/>
    <property type="match status" value="1"/>
</dbReference>
<comment type="caution">
    <text evidence="10">The sequence shown here is derived from an EMBL/GenBank/DDBJ whole genome shotgun (WGS) entry which is preliminary data.</text>
</comment>
<feature type="transmembrane region" description="Helical" evidence="8">
    <location>
        <begin position="298"/>
        <end position="316"/>
    </location>
</feature>
<dbReference type="SUPFAM" id="SSF161098">
    <property type="entry name" value="MetI-like"/>
    <property type="match status" value="1"/>
</dbReference>
<evidence type="ECO:0000256" key="3">
    <source>
        <dbReference type="ARBA" id="ARBA00022448"/>
    </source>
</evidence>
<evidence type="ECO:0000256" key="1">
    <source>
        <dbReference type="ARBA" id="ARBA00004651"/>
    </source>
</evidence>
<reference evidence="10" key="2">
    <citation type="journal article" date="2020" name="Microorganisms">
        <title>Osmotic Adaptation and Compatible Solute Biosynthesis of Phototrophic Bacteria as Revealed from Genome Analyses.</title>
        <authorList>
            <person name="Imhoff J.F."/>
            <person name="Rahn T."/>
            <person name="Kunzel S."/>
            <person name="Keller A."/>
            <person name="Neulinger S.C."/>
        </authorList>
    </citation>
    <scope>NUCLEOTIDE SEQUENCE</scope>
    <source>
        <strain evidence="10">DSM 9154</strain>
    </source>
</reference>
<accession>A0A934QLH5</accession>
<evidence type="ECO:0000256" key="4">
    <source>
        <dbReference type="ARBA" id="ARBA00022475"/>
    </source>
</evidence>
<proteinExistence type="inferred from homology"/>
<name>A0A934QLH5_9PROT</name>
<dbReference type="EMBL" id="NRRE01000030">
    <property type="protein sequence ID" value="MBK1698724.1"/>
    <property type="molecule type" value="Genomic_DNA"/>
</dbReference>
<keyword evidence="4" id="KW-1003">Cell membrane</keyword>
<reference evidence="10" key="1">
    <citation type="submission" date="2017-08" db="EMBL/GenBank/DDBJ databases">
        <authorList>
            <person name="Imhoff J.F."/>
            <person name="Rahn T."/>
            <person name="Kuenzel S."/>
            <person name="Neulinger S.C."/>
        </authorList>
    </citation>
    <scope>NUCLEOTIDE SEQUENCE</scope>
    <source>
        <strain evidence="10">DSM 9154</strain>
    </source>
</reference>
<dbReference type="Gene3D" id="1.10.3720.10">
    <property type="entry name" value="MetI-like"/>
    <property type="match status" value="1"/>
</dbReference>
<dbReference type="InterPro" id="IPR035906">
    <property type="entry name" value="MetI-like_sf"/>
</dbReference>
<dbReference type="PANTHER" id="PTHR42929">
    <property type="entry name" value="INNER MEMBRANE ABC TRANSPORTER PERMEASE PROTEIN YDCU-RELATED-RELATED"/>
    <property type="match status" value="1"/>
</dbReference>
<feature type="transmembrane region" description="Helical" evidence="8">
    <location>
        <begin position="40"/>
        <end position="62"/>
    </location>
</feature>
<keyword evidence="5 8" id="KW-0812">Transmembrane</keyword>
<dbReference type="Proteomes" id="UP000778970">
    <property type="component" value="Unassembled WGS sequence"/>
</dbReference>
<evidence type="ECO:0000313" key="10">
    <source>
        <dbReference type="EMBL" id="MBK1698724.1"/>
    </source>
</evidence>
<dbReference type="PANTHER" id="PTHR42929:SF5">
    <property type="entry name" value="ABC TRANSPORTER PERMEASE PROTEIN"/>
    <property type="match status" value="1"/>
</dbReference>
<feature type="transmembrane region" description="Helical" evidence="8">
    <location>
        <begin position="392"/>
        <end position="415"/>
    </location>
</feature>
<feature type="transmembrane region" description="Helical" evidence="8">
    <location>
        <begin position="351"/>
        <end position="372"/>
    </location>
</feature>
<comment type="similarity">
    <text evidence="2">Belongs to the binding-protein-dependent transport system permease family. CysTW subfamily.</text>
</comment>
<organism evidence="10 11">
    <name type="scientific">Rhodovibrio salinarum</name>
    <dbReference type="NCBI Taxonomy" id="1087"/>
    <lineage>
        <taxon>Bacteria</taxon>
        <taxon>Pseudomonadati</taxon>
        <taxon>Pseudomonadota</taxon>
        <taxon>Alphaproteobacteria</taxon>
        <taxon>Rhodospirillales</taxon>
        <taxon>Rhodovibrionaceae</taxon>
        <taxon>Rhodovibrio</taxon>
    </lineage>
</organism>
<feature type="domain" description="ABC transmembrane type-1" evidence="9">
    <location>
        <begin position="207"/>
        <end position="415"/>
    </location>
</feature>
<dbReference type="GO" id="GO:0005886">
    <property type="term" value="C:plasma membrane"/>
    <property type="evidence" value="ECO:0007669"/>
    <property type="project" value="UniProtKB-SubCell"/>
</dbReference>
<gene>
    <name evidence="10" type="ORF">CKO21_15875</name>
</gene>
<comment type="subcellular location">
    <subcellularLocation>
        <location evidence="1 8">Cell membrane</location>
        <topology evidence="1 8">Multi-pass membrane protein</topology>
    </subcellularLocation>
</comment>
<feature type="transmembrane region" description="Helical" evidence="8">
    <location>
        <begin position="211"/>
        <end position="235"/>
    </location>
</feature>
<dbReference type="AlphaFoldDB" id="A0A934QLH5"/>
<evidence type="ECO:0000259" key="9">
    <source>
        <dbReference type="PROSITE" id="PS50928"/>
    </source>
</evidence>
<dbReference type="Pfam" id="PF00528">
    <property type="entry name" value="BPD_transp_1"/>
    <property type="match status" value="1"/>
</dbReference>
<keyword evidence="3 8" id="KW-0813">Transport</keyword>
<evidence type="ECO:0000256" key="2">
    <source>
        <dbReference type="ARBA" id="ARBA00007069"/>
    </source>
</evidence>
<evidence type="ECO:0000313" key="11">
    <source>
        <dbReference type="Proteomes" id="UP000778970"/>
    </source>
</evidence>
<sequence length="427" mass="47347">MAQADITQSGDGDTRLDKLTTADGTPLKASIRRAMRRNKLIAFGLAAPLLFFIFFSFLMPIFDMASRSVENHQIPEALPRTVAALETWDGESVPGEAAFEALALDIQEGQRSRTIGQAATRLNYQDAGMRSLIMGTARRSDQLEPPYKEALIEINDDWGDLDVWRLIERESGYYTTSYYLNAIDLTYSDTGEIVAQPEYRQIYVMLFIRTLWMSALITGLALLLGFPVAHLLATLPARHANLLMILVLLPFWTSLLVRTTTWIVVLQTEGVLNDMMVWLGILSDEGRLQMIYNQTGTIVAMTQILLPFMILPLYSVMKGISPSYMRAAKSLGARPPVAFWRVYVPQTIPGMGAGGILVFILAIGYYITPALVGGQSGQLISNYIAYHMQQSLNWGLAAAIGTILLFGVLLLYAGYNRIVGIDNMKLG</sequence>
<evidence type="ECO:0000256" key="5">
    <source>
        <dbReference type="ARBA" id="ARBA00022692"/>
    </source>
</evidence>